<reference evidence="4 5" key="1">
    <citation type="submission" date="2019-01" db="EMBL/GenBank/DDBJ databases">
        <authorList>
            <person name="Ferrante I. M."/>
        </authorList>
    </citation>
    <scope>NUCLEOTIDE SEQUENCE [LARGE SCALE GENOMIC DNA]</scope>
    <source>
        <strain evidence="4 5">B856</strain>
    </source>
</reference>
<gene>
    <name evidence="4" type="ORF">PSNMU_V1.4_AUG-EV-PASAV3_0082920</name>
</gene>
<dbReference type="InterPro" id="IPR036291">
    <property type="entry name" value="NAD(P)-bd_dom_sf"/>
</dbReference>
<feature type="domain" description="Gfo/Idh/MocA-like oxidoreductase N-terminal" evidence="2">
    <location>
        <begin position="15"/>
        <end position="148"/>
    </location>
</feature>
<evidence type="ECO:0000256" key="1">
    <source>
        <dbReference type="ARBA" id="ARBA00010928"/>
    </source>
</evidence>
<evidence type="ECO:0000259" key="3">
    <source>
        <dbReference type="Pfam" id="PF22725"/>
    </source>
</evidence>
<evidence type="ECO:0000259" key="2">
    <source>
        <dbReference type="Pfam" id="PF01408"/>
    </source>
</evidence>
<dbReference type="InterPro" id="IPR055170">
    <property type="entry name" value="GFO_IDH_MocA-like_dom"/>
</dbReference>
<protein>
    <submittedName>
        <fullName evidence="4">Uncharacterized protein</fullName>
    </submittedName>
</protein>
<dbReference type="AlphaFoldDB" id="A0A448ZH47"/>
<organism evidence="4 5">
    <name type="scientific">Pseudo-nitzschia multistriata</name>
    <dbReference type="NCBI Taxonomy" id="183589"/>
    <lineage>
        <taxon>Eukaryota</taxon>
        <taxon>Sar</taxon>
        <taxon>Stramenopiles</taxon>
        <taxon>Ochrophyta</taxon>
        <taxon>Bacillariophyta</taxon>
        <taxon>Bacillariophyceae</taxon>
        <taxon>Bacillariophycidae</taxon>
        <taxon>Bacillariales</taxon>
        <taxon>Bacillariaceae</taxon>
        <taxon>Pseudo-nitzschia</taxon>
    </lineage>
</organism>
<dbReference type="Pfam" id="PF01408">
    <property type="entry name" value="GFO_IDH_MocA"/>
    <property type="match status" value="1"/>
</dbReference>
<dbReference type="InterPro" id="IPR051450">
    <property type="entry name" value="Gfo/Idh/MocA_Oxidoreductases"/>
</dbReference>
<proteinExistence type="inferred from homology"/>
<dbReference type="Gene3D" id="3.30.360.10">
    <property type="entry name" value="Dihydrodipicolinate Reductase, domain 2"/>
    <property type="match status" value="1"/>
</dbReference>
<comment type="similarity">
    <text evidence="1">Belongs to the Gfo/Idh/MocA family.</text>
</comment>
<dbReference type="SUPFAM" id="SSF55347">
    <property type="entry name" value="Glyceraldehyde-3-phosphate dehydrogenase-like, C-terminal domain"/>
    <property type="match status" value="1"/>
</dbReference>
<dbReference type="PANTHER" id="PTHR43377:SF1">
    <property type="entry name" value="BILIVERDIN REDUCTASE A"/>
    <property type="match status" value="1"/>
</dbReference>
<dbReference type="OrthoDB" id="446809at2759"/>
<keyword evidence="5" id="KW-1185">Reference proteome</keyword>
<dbReference type="Gene3D" id="3.40.50.720">
    <property type="entry name" value="NAD(P)-binding Rossmann-like Domain"/>
    <property type="match status" value="1"/>
</dbReference>
<dbReference type="Proteomes" id="UP000291116">
    <property type="component" value="Unassembled WGS sequence"/>
</dbReference>
<dbReference type="Pfam" id="PF22725">
    <property type="entry name" value="GFO_IDH_MocA_C3"/>
    <property type="match status" value="1"/>
</dbReference>
<dbReference type="SUPFAM" id="SSF51735">
    <property type="entry name" value="NAD(P)-binding Rossmann-fold domains"/>
    <property type="match status" value="1"/>
</dbReference>
<dbReference type="InterPro" id="IPR000683">
    <property type="entry name" value="Gfo/Idh/MocA-like_OxRdtase_N"/>
</dbReference>
<evidence type="ECO:0000313" key="5">
    <source>
        <dbReference type="Proteomes" id="UP000291116"/>
    </source>
</evidence>
<sequence length="407" mass="44455">MSTTASGEKECNSANIAVIGAGWWSQGWHLPALNNNPRSNLVAIVDTSAQPKSKLNPDLEPLSVLAEKYNTVTFTSIEDFLNDSDIESNLDGVVVATPHATHYLIGQVLIEVVKKRKVTNSKPLHILMEKPMTTDIEDAMTLYSLVEAESDGESQFWLNHSANYRAQTAMAREAITSGRLGSVRHVTASFASPLKWIFLDPENDGWNKPSGNMIGNGFGWAQTSHMLAFLFHILPDLQPESVYCRMTHSKTTGADISHSATIECVDVATNEIVLINLSGTTLLPGDQYADPPVAKLVQIDVYGNDGSLHYSGNDLDPSSGSLDYRPTNGSIEVLCDRFEFEGYDNENYGPESMQNFVELCCGGYGETIPTAGATVIDGLRSIQVLDAMYKSDASRRTESIVPIPKEE</sequence>
<name>A0A448ZH47_9STRA</name>
<dbReference type="GO" id="GO:0000166">
    <property type="term" value="F:nucleotide binding"/>
    <property type="evidence" value="ECO:0007669"/>
    <property type="project" value="InterPro"/>
</dbReference>
<accession>A0A448ZH47</accession>
<dbReference type="PANTHER" id="PTHR43377">
    <property type="entry name" value="BILIVERDIN REDUCTASE A"/>
    <property type="match status" value="1"/>
</dbReference>
<dbReference type="EMBL" id="CAACVS010000346">
    <property type="protein sequence ID" value="VEU41370.1"/>
    <property type="molecule type" value="Genomic_DNA"/>
</dbReference>
<feature type="domain" description="GFO/IDH/MocA-like oxidoreductase" evidence="3">
    <location>
        <begin position="170"/>
        <end position="308"/>
    </location>
</feature>
<evidence type="ECO:0000313" key="4">
    <source>
        <dbReference type="EMBL" id="VEU41370.1"/>
    </source>
</evidence>